<proteinExistence type="predicted"/>
<accession>A0A2H4SDJ9</accession>
<gene>
    <name evidence="1" type="ORF">A9K55_005899</name>
</gene>
<evidence type="ECO:0000313" key="1">
    <source>
        <dbReference type="EMBL" id="ATY61191.1"/>
    </source>
</evidence>
<reference evidence="1 2" key="1">
    <citation type="journal article" date="2017" name="BMC Genomics">
        <title>Chromosome level assembly and secondary metabolite potential of the parasitic fungus Cordyceps militaris.</title>
        <authorList>
            <person name="Kramer G.J."/>
            <person name="Nodwell J.R."/>
        </authorList>
    </citation>
    <scope>NUCLEOTIDE SEQUENCE [LARGE SCALE GENOMIC DNA]</scope>
    <source>
        <strain evidence="1 2">ATCC 34164</strain>
    </source>
</reference>
<dbReference type="Proteomes" id="UP000323067">
    <property type="component" value="Chromosome vi"/>
</dbReference>
<sequence>MPDLTGSLVIHTRFPIDCRLRMCIILFLSAHLSTKNHKPSAVQQPLLAASPPLPTAVGSGRTRYTHLSHYQIWRGLQELQPTIRM</sequence>
<dbReference type="EMBL" id="CP023323">
    <property type="protein sequence ID" value="ATY61191.1"/>
    <property type="molecule type" value="Genomic_DNA"/>
</dbReference>
<name>A0A2H4SDJ9_CORMI</name>
<dbReference type="AlphaFoldDB" id="A0A2H4SDJ9"/>
<evidence type="ECO:0000313" key="2">
    <source>
        <dbReference type="Proteomes" id="UP000323067"/>
    </source>
</evidence>
<protein>
    <submittedName>
        <fullName evidence="1">Uncharacterized protein</fullName>
    </submittedName>
</protein>
<organism evidence="1 2">
    <name type="scientific">Cordyceps militaris</name>
    <name type="common">Caterpillar fungus</name>
    <name type="synonym">Clavaria militaris</name>
    <dbReference type="NCBI Taxonomy" id="73501"/>
    <lineage>
        <taxon>Eukaryota</taxon>
        <taxon>Fungi</taxon>
        <taxon>Dikarya</taxon>
        <taxon>Ascomycota</taxon>
        <taxon>Pezizomycotina</taxon>
        <taxon>Sordariomycetes</taxon>
        <taxon>Hypocreomycetidae</taxon>
        <taxon>Hypocreales</taxon>
        <taxon>Cordycipitaceae</taxon>
        <taxon>Cordyceps</taxon>
    </lineage>
</organism>
<dbReference type="VEuPathDB" id="FungiDB:A9K55_005899"/>